<name>A0A6V7JCS7_9HYME</name>
<evidence type="ECO:0008006" key="3">
    <source>
        <dbReference type="Google" id="ProtNLM"/>
    </source>
</evidence>
<accession>A0A6V7JCS7</accession>
<sequence>MTTRLVSKTQSATIASSEDCIPPPNKLKVVATGIAKSPEKRTQIVTLSRLKSTESDGSSTTAVLSRETTPSPWLADAQVVTPPAKRLSRKERYAELLQSTLIALCNLSNLLYRHPRAFELKNGNEEYFGKLLATELQRMPLEERRRKKLAILQILFEKNNP</sequence>
<dbReference type="EMBL" id="CADCXW020000015">
    <property type="protein sequence ID" value="CAD1548114.1"/>
    <property type="molecule type" value="Genomic_DNA"/>
</dbReference>
<evidence type="ECO:0000313" key="2">
    <source>
        <dbReference type="EMBL" id="CAD1548114.1"/>
    </source>
</evidence>
<organism evidence="2">
    <name type="scientific">Bracon brevicornis</name>
    <dbReference type="NCBI Taxonomy" id="1563983"/>
    <lineage>
        <taxon>Eukaryota</taxon>
        <taxon>Metazoa</taxon>
        <taxon>Ecdysozoa</taxon>
        <taxon>Arthropoda</taxon>
        <taxon>Hexapoda</taxon>
        <taxon>Insecta</taxon>
        <taxon>Pterygota</taxon>
        <taxon>Neoptera</taxon>
        <taxon>Endopterygota</taxon>
        <taxon>Hymenoptera</taxon>
        <taxon>Apocrita</taxon>
        <taxon>Ichneumonoidea</taxon>
        <taxon>Braconidae</taxon>
        <taxon>Braconinae</taxon>
        <taxon>Bracon</taxon>
    </lineage>
</organism>
<proteinExistence type="predicted"/>
<reference evidence="2" key="1">
    <citation type="submission" date="2020-07" db="EMBL/GenBank/DDBJ databases">
        <authorList>
            <person name="Ferguson B K."/>
        </authorList>
    </citation>
    <scope>NUCLEOTIDE SEQUENCE</scope>
    <source>
        <strain evidence="2">L06</strain>
    </source>
</reference>
<protein>
    <recommendedName>
        <fullName evidence="3">BESS domain-containing protein</fullName>
    </recommendedName>
</protein>
<gene>
    <name evidence="2" type="ORF">BBRV_LOCUS45292</name>
</gene>
<dbReference type="AlphaFoldDB" id="A0A6V7JCS7"/>
<feature type="region of interest" description="Disordered" evidence="1">
    <location>
        <begin position="50"/>
        <end position="69"/>
    </location>
</feature>
<evidence type="ECO:0000256" key="1">
    <source>
        <dbReference type="SAM" id="MobiDB-lite"/>
    </source>
</evidence>